<gene>
    <name evidence="1" type="ORF">DP785_23370</name>
</gene>
<accession>A0A5W0DC70</accession>
<proteinExistence type="predicted"/>
<name>A0A5W0DC70_SALMU</name>
<dbReference type="EMBL" id="AAHIXF010000028">
    <property type="protein sequence ID" value="EBW6611744.1"/>
    <property type="molecule type" value="Genomic_DNA"/>
</dbReference>
<protein>
    <submittedName>
        <fullName evidence="1">DNA topoisomerase III</fullName>
    </submittedName>
</protein>
<keyword evidence="1" id="KW-0413">Isomerase</keyword>
<sequence length="191" mass="22092">MQYALFDGQKRKFLLDATEFGVLKDWKDNPVIELMDFNESNHAYYLCYGGFLLNPDVSDNDIRERLKKLEGFWLAAIDDTALNCHQIAFYSIHTLPLVAVGYQKIVPFAALIKSDDCIIQKIATKSDFAVSAFLRVQEWDIATNILNREGIFAFNEVEMRFKEPVNEDNWQRLISEERAIRCANKLIRCKG</sequence>
<dbReference type="AlphaFoldDB" id="A0A5W0DC70"/>
<evidence type="ECO:0000313" key="1">
    <source>
        <dbReference type="EMBL" id="EBW6611744.1"/>
    </source>
</evidence>
<dbReference type="GO" id="GO:0016853">
    <property type="term" value="F:isomerase activity"/>
    <property type="evidence" value="ECO:0007669"/>
    <property type="project" value="UniProtKB-KW"/>
</dbReference>
<comment type="caution">
    <text evidence="1">The sequence shown here is derived from an EMBL/GenBank/DDBJ whole genome shotgun (WGS) entry which is preliminary data.</text>
</comment>
<organism evidence="1">
    <name type="scientific">Salmonella muenchen</name>
    <dbReference type="NCBI Taxonomy" id="596"/>
    <lineage>
        <taxon>Bacteria</taxon>
        <taxon>Pseudomonadati</taxon>
        <taxon>Pseudomonadota</taxon>
        <taxon>Gammaproteobacteria</taxon>
        <taxon>Enterobacterales</taxon>
        <taxon>Enterobacteriaceae</taxon>
        <taxon>Salmonella</taxon>
    </lineage>
</organism>
<reference evidence="1" key="1">
    <citation type="submission" date="2018-06" db="EMBL/GenBank/DDBJ databases">
        <authorList>
            <person name="Ashton P.M."/>
            <person name="Dallman T."/>
            <person name="Nair S."/>
            <person name="De Pinna E."/>
            <person name="Peters T."/>
            <person name="Grant K."/>
        </authorList>
    </citation>
    <scope>NUCLEOTIDE SEQUENCE</scope>
    <source>
        <strain evidence="1">246187</strain>
    </source>
</reference>